<evidence type="ECO:0000259" key="8">
    <source>
        <dbReference type="Pfam" id="PF00720"/>
    </source>
</evidence>
<gene>
    <name evidence="9" type="ORF">DVK44_16145</name>
</gene>
<evidence type="ECO:0000313" key="10">
    <source>
        <dbReference type="Proteomes" id="UP000253868"/>
    </source>
</evidence>
<evidence type="ECO:0000256" key="5">
    <source>
        <dbReference type="ARBA" id="ARBA00022900"/>
    </source>
</evidence>
<feature type="signal peptide" evidence="7">
    <location>
        <begin position="1"/>
        <end position="24"/>
    </location>
</feature>
<dbReference type="InterPro" id="IPR023549">
    <property type="entry name" value="Subtilisin_inhibitor"/>
</dbReference>
<dbReference type="InterPro" id="IPR036819">
    <property type="entry name" value="Subtilisin_inhibitor-like_sf"/>
</dbReference>
<feature type="domain" description="Subtilisin inhibitor" evidence="8">
    <location>
        <begin position="52"/>
        <end position="130"/>
    </location>
</feature>
<evidence type="ECO:0000256" key="1">
    <source>
        <dbReference type="ARBA" id="ARBA00004613"/>
    </source>
</evidence>
<evidence type="ECO:0000256" key="7">
    <source>
        <dbReference type="SAM" id="SignalP"/>
    </source>
</evidence>
<dbReference type="KEGG" id="spad:DVK44_16145"/>
<keyword evidence="3" id="KW-0964">Secreted</keyword>
<dbReference type="PROSITE" id="PS00999">
    <property type="entry name" value="SSI"/>
    <property type="match status" value="1"/>
</dbReference>
<keyword evidence="4" id="KW-0646">Protease inhibitor</keyword>
<sequence length="156" mass="15598">MPRRSAVAHVTGLASLLVSLVALAGVPAAAVSVPGGDVFTVTVADSGVPGADGTFRLSCRPAGGTHPKAQAACDRLAELGAGAQSEAGAGSVPGGRDPFAPVPRDTMCTMLHGGPATARISGTWRGRAVDASFSKKNGCEISRWRTLEPVLPASPA</sequence>
<dbReference type="GO" id="GO:0004867">
    <property type="term" value="F:serine-type endopeptidase inhibitor activity"/>
    <property type="evidence" value="ECO:0007669"/>
    <property type="project" value="UniProtKB-KW"/>
</dbReference>
<dbReference type="SUPFAM" id="SSF55399">
    <property type="entry name" value="Subtilisin inhibitor"/>
    <property type="match status" value="1"/>
</dbReference>
<dbReference type="AlphaFoldDB" id="A0A345HQK0"/>
<keyword evidence="6" id="KW-1015">Disulfide bond</keyword>
<dbReference type="OrthoDB" id="3427327at2"/>
<dbReference type="Gene3D" id="3.30.350.10">
    <property type="entry name" value="Subtilisin inhibitor-like"/>
    <property type="match status" value="1"/>
</dbReference>
<comment type="subcellular location">
    <subcellularLocation>
        <location evidence="1">Secreted</location>
    </subcellularLocation>
</comment>
<proteinExistence type="inferred from homology"/>
<evidence type="ECO:0000256" key="6">
    <source>
        <dbReference type="ARBA" id="ARBA00023157"/>
    </source>
</evidence>
<reference evidence="10" key="1">
    <citation type="submission" date="2018-07" db="EMBL/GenBank/DDBJ databases">
        <authorList>
            <person name="Zhao J."/>
        </authorList>
    </citation>
    <scope>NUCLEOTIDE SEQUENCE [LARGE SCALE GENOMIC DNA]</scope>
    <source>
        <strain evidence="10">GSSD-12</strain>
    </source>
</reference>
<keyword evidence="10" id="KW-1185">Reference proteome</keyword>
<keyword evidence="7" id="KW-0732">Signal</keyword>
<dbReference type="EMBL" id="CP031194">
    <property type="protein sequence ID" value="AXG78974.1"/>
    <property type="molecule type" value="Genomic_DNA"/>
</dbReference>
<dbReference type="InterPro" id="IPR020054">
    <property type="entry name" value="Prot_inh_SSI_I16_CS"/>
</dbReference>
<dbReference type="Proteomes" id="UP000253868">
    <property type="component" value="Chromosome"/>
</dbReference>
<dbReference type="GO" id="GO:0005576">
    <property type="term" value="C:extracellular region"/>
    <property type="evidence" value="ECO:0007669"/>
    <property type="project" value="UniProtKB-SubCell"/>
</dbReference>
<accession>A0A345HQK0</accession>
<organism evidence="9 10">
    <name type="scientific">Streptomyces paludis</name>
    <dbReference type="NCBI Taxonomy" id="2282738"/>
    <lineage>
        <taxon>Bacteria</taxon>
        <taxon>Bacillati</taxon>
        <taxon>Actinomycetota</taxon>
        <taxon>Actinomycetes</taxon>
        <taxon>Kitasatosporales</taxon>
        <taxon>Streptomycetaceae</taxon>
        <taxon>Streptomyces</taxon>
    </lineage>
</organism>
<evidence type="ECO:0000313" key="9">
    <source>
        <dbReference type="EMBL" id="AXG78974.1"/>
    </source>
</evidence>
<name>A0A345HQK0_9ACTN</name>
<keyword evidence="5" id="KW-0722">Serine protease inhibitor</keyword>
<protein>
    <recommendedName>
        <fullName evidence="8">Subtilisin inhibitor domain-containing protein</fullName>
    </recommendedName>
</protein>
<evidence type="ECO:0000256" key="2">
    <source>
        <dbReference type="ARBA" id="ARBA00010472"/>
    </source>
</evidence>
<dbReference type="Pfam" id="PF00720">
    <property type="entry name" value="SSI"/>
    <property type="match status" value="1"/>
</dbReference>
<evidence type="ECO:0000256" key="4">
    <source>
        <dbReference type="ARBA" id="ARBA00022690"/>
    </source>
</evidence>
<feature type="chain" id="PRO_5039443196" description="Subtilisin inhibitor domain-containing protein" evidence="7">
    <location>
        <begin position="25"/>
        <end position="156"/>
    </location>
</feature>
<comment type="similarity">
    <text evidence="2">Belongs to the protease inhibitor I16 (SSI) family.</text>
</comment>
<dbReference type="RefSeq" id="WP_114660308.1">
    <property type="nucleotide sequence ID" value="NZ_CP031194.1"/>
</dbReference>
<evidence type="ECO:0000256" key="3">
    <source>
        <dbReference type="ARBA" id="ARBA00022525"/>
    </source>
</evidence>